<gene>
    <name evidence="1" type="ORF">CAUJ_LOCUS14608</name>
</gene>
<reference evidence="1" key="1">
    <citation type="submission" date="2020-10" db="EMBL/GenBank/DDBJ databases">
        <authorList>
            <person name="Kikuchi T."/>
        </authorList>
    </citation>
    <scope>NUCLEOTIDE SEQUENCE</scope>
    <source>
        <strain evidence="1">NKZ352</strain>
    </source>
</reference>
<evidence type="ECO:0000313" key="2">
    <source>
        <dbReference type="Proteomes" id="UP000835052"/>
    </source>
</evidence>
<comment type="caution">
    <text evidence="1">The sequence shown here is derived from an EMBL/GenBank/DDBJ whole genome shotgun (WGS) entry which is preliminary data.</text>
</comment>
<protein>
    <submittedName>
        <fullName evidence="1">Uncharacterized protein</fullName>
    </submittedName>
</protein>
<proteinExistence type="predicted"/>
<accession>A0A8S1HSB9</accession>
<keyword evidence="2" id="KW-1185">Reference proteome</keyword>
<organism evidence="1 2">
    <name type="scientific">Caenorhabditis auriculariae</name>
    <dbReference type="NCBI Taxonomy" id="2777116"/>
    <lineage>
        <taxon>Eukaryota</taxon>
        <taxon>Metazoa</taxon>
        <taxon>Ecdysozoa</taxon>
        <taxon>Nematoda</taxon>
        <taxon>Chromadorea</taxon>
        <taxon>Rhabditida</taxon>
        <taxon>Rhabditina</taxon>
        <taxon>Rhabditomorpha</taxon>
        <taxon>Rhabditoidea</taxon>
        <taxon>Rhabditidae</taxon>
        <taxon>Peloderinae</taxon>
        <taxon>Caenorhabditis</taxon>
    </lineage>
</organism>
<dbReference type="EMBL" id="CAJGYM010000135">
    <property type="protein sequence ID" value="CAD6198702.1"/>
    <property type="molecule type" value="Genomic_DNA"/>
</dbReference>
<sequence>MDQGQIRTFMYYEWLLGNDKGTTEKPAATTRERTTTFGCSKSIIYNRLNLLGYLNVLVLLDSSPPVVSTNVPANQPVVLT</sequence>
<evidence type="ECO:0000313" key="1">
    <source>
        <dbReference type="EMBL" id="CAD6198702.1"/>
    </source>
</evidence>
<dbReference type="AlphaFoldDB" id="A0A8S1HSB9"/>
<name>A0A8S1HSB9_9PELO</name>
<dbReference type="Proteomes" id="UP000835052">
    <property type="component" value="Unassembled WGS sequence"/>
</dbReference>